<organism evidence="4 5">
    <name type="scientific">Calderihabitans maritimus</name>
    <dbReference type="NCBI Taxonomy" id="1246530"/>
    <lineage>
        <taxon>Bacteria</taxon>
        <taxon>Bacillati</taxon>
        <taxon>Bacillota</taxon>
        <taxon>Clostridia</taxon>
        <taxon>Neomoorellales</taxon>
        <taxon>Calderihabitantaceae</taxon>
        <taxon>Calderihabitans</taxon>
    </lineage>
</organism>
<proteinExistence type="inferred from homology"/>
<dbReference type="Proteomes" id="UP000197032">
    <property type="component" value="Unassembled WGS sequence"/>
</dbReference>
<feature type="transmembrane region" description="Helical" evidence="2">
    <location>
        <begin position="89"/>
        <end position="112"/>
    </location>
</feature>
<evidence type="ECO:0000313" key="4">
    <source>
        <dbReference type="EMBL" id="GAW92835.1"/>
    </source>
</evidence>
<feature type="transmembrane region" description="Helical" evidence="2">
    <location>
        <begin position="24"/>
        <end position="42"/>
    </location>
</feature>
<dbReference type="GO" id="GO:0004190">
    <property type="term" value="F:aspartic-type endopeptidase activity"/>
    <property type="evidence" value="ECO:0007669"/>
    <property type="project" value="InterPro"/>
</dbReference>
<dbReference type="PANTHER" id="PTHR30487">
    <property type="entry name" value="TYPE 4 PREPILIN-LIKE PROTEINS LEADER PEPTIDE-PROCESSING ENZYME"/>
    <property type="match status" value="1"/>
</dbReference>
<evidence type="ECO:0000313" key="5">
    <source>
        <dbReference type="Proteomes" id="UP000197032"/>
    </source>
</evidence>
<name>A0A1Z5HU38_9FIRM</name>
<dbReference type="InterPro" id="IPR050882">
    <property type="entry name" value="Prepilin_peptidase/N-MTase"/>
</dbReference>
<sequence>MILNLVLITVLVMAVYHDLRERKIPNRILIAGFGLAVLVHGLSDGWQGVFFSIRGLLVGLGLFFLPFLLDGIGAGDVKLLGVIGALQGSSFVFYTFLAAALIGGLLSCLVLLKNKQLKTTLMRVGMILWQLYWTRFSLSVLQGLRSRDNDYRLPYALAIALGAFVVAWMR</sequence>
<feature type="transmembrane region" description="Helical" evidence="2">
    <location>
        <begin position="124"/>
        <end position="141"/>
    </location>
</feature>
<dbReference type="EMBL" id="BDGJ01000101">
    <property type="protein sequence ID" value="GAW92835.1"/>
    <property type="molecule type" value="Genomic_DNA"/>
</dbReference>
<dbReference type="Gene3D" id="1.20.120.1220">
    <property type="match status" value="1"/>
</dbReference>
<evidence type="ECO:0000259" key="3">
    <source>
        <dbReference type="Pfam" id="PF01478"/>
    </source>
</evidence>
<reference evidence="5" key="1">
    <citation type="journal article" date="2017" name="Appl. Environ. Microbiol.">
        <title>Genomic analysis of Calderihabitans maritimus KKC1, a thermophilic hydrogenogenic carboxydotrophic bacterium isolated from marine sediment.</title>
        <authorList>
            <person name="Omae K."/>
            <person name="Yoneda Y."/>
            <person name="Fukuyama Y."/>
            <person name="Yoshida T."/>
            <person name="Sako Y."/>
        </authorList>
    </citation>
    <scope>NUCLEOTIDE SEQUENCE [LARGE SCALE GENOMIC DNA]</scope>
    <source>
        <strain evidence="5">KKC1</strain>
    </source>
</reference>
<dbReference type="InterPro" id="IPR000045">
    <property type="entry name" value="Prepilin_IV_endopep_pep"/>
</dbReference>
<comment type="similarity">
    <text evidence="1">Belongs to the peptidase A24 family.</text>
</comment>
<keyword evidence="5" id="KW-1185">Reference proteome</keyword>
<dbReference type="GO" id="GO:0005886">
    <property type="term" value="C:plasma membrane"/>
    <property type="evidence" value="ECO:0007669"/>
    <property type="project" value="TreeGrafter"/>
</dbReference>
<feature type="transmembrane region" description="Helical" evidence="2">
    <location>
        <begin position="153"/>
        <end position="169"/>
    </location>
</feature>
<evidence type="ECO:0000256" key="1">
    <source>
        <dbReference type="ARBA" id="ARBA00005801"/>
    </source>
</evidence>
<dbReference type="AlphaFoldDB" id="A0A1Z5HU38"/>
<keyword evidence="2" id="KW-0812">Transmembrane</keyword>
<accession>A0A1Z5HU38</accession>
<dbReference type="Pfam" id="PF01478">
    <property type="entry name" value="Peptidase_A24"/>
    <property type="match status" value="1"/>
</dbReference>
<evidence type="ECO:0000256" key="2">
    <source>
        <dbReference type="SAM" id="Phobius"/>
    </source>
</evidence>
<protein>
    <submittedName>
        <fullName evidence="4">Peptidase A24A prepilin type IV</fullName>
    </submittedName>
</protein>
<keyword evidence="2" id="KW-0472">Membrane</keyword>
<comment type="caution">
    <text evidence="4">The sequence shown here is derived from an EMBL/GenBank/DDBJ whole genome shotgun (WGS) entry which is preliminary data.</text>
</comment>
<gene>
    <name evidence="4" type="ORF">KKC1_19840</name>
</gene>
<feature type="transmembrane region" description="Helical" evidence="2">
    <location>
        <begin position="49"/>
        <end position="69"/>
    </location>
</feature>
<dbReference type="PANTHER" id="PTHR30487:SF0">
    <property type="entry name" value="PREPILIN LEADER PEPTIDASE_N-METHYLTRANSFERASE-RELATED"/>
    <property type="match status" value="1"/>
</dbReference>
<dbReference type="GO" id="GO:0006465">
    <property type="term" value="P:signal peptide processing"/>
    <property type="evidence" value="ECO:0007669"/>
    <property type="project" value="TreeGrafter"/>
</dbReference>
<feature type="domain" description="Prepilin type IV endopeptidase peptidase" evidence="3">
    <location>
        <begin position="5"/>
        <end position="107"/>
    </location>
</feature>
<keyword evidence="2" id="KW-1133">Transmembrane helix</keyword>